<keyword evidence="1" id="KW-0732">Signal</keyword>
<organism evidence="2 3">
    <name type="scientific">Pelagibaculum spongiae</name>
    <dbReference type="NCBI Taxonomy" id="2080658"/>
    <lineage>
        <taxon>Bacteria</taxon>
        <taxon>Pseudomonadati</taxon>
        <taxon>Pseudomonadota</taxon>
        <taxon>Gammaproteobacteria</taxon>
        <taxon>Oceanospirillales</taxon>
        <taxon>Pelagibaculum</taxon>
    </lineage>
</organism>
<dbReference type="Pfam" id="PF07437">
    <property type="entry name" value="YfaZ"/>
    <property type="match status" value="1"/>
</dbReference>
<sequence>MKKLKLGFLSLLLLPGVTLASPEISLGLSDHSLSFAVSQSGSEGQWAFASAQITDDEHKLRQAEVGLGVAESLSDQVAAGVGLVAMAQTFDAQNTDFDGIALAVRLSTELKIPGQLGLLAAASIDYAPGITSIQDLDSYQAFRASIAYPLLSRGTIGLGYHNIQSETDSAEDDVTVDEAVTLQLSLQF</sequence>
<evidence type="ECO:0000256" key="1">
    <source>
        <dbReference type="SAM" id="SignalP"/>
    </source>
</evidence>
<dbReference type="Proteomes" id="UP000244906">
    <property type="component" value="Unassembled WGS sequence"/>
</dbReference>
<protein>
    <recommendedName>
        <fullName evidence="4">Porin domain-containing protein</fullName>
    </recommendedName>
</protein>
<feature type="chain" id="PRO_5016096210" description="Porin domain-containing protein" evidence="1">
    <location>
        <begin position="21"/>
        <end position="188"/>
    </location>
</feature>
<dbReference type="OrthoDB" id="6366116at2"/>
<evidence type="ECO:0000313" key="3">
    <source>
        <dbReference type="Proteomes" id="UP000244906"/>
    </source>
</evidence>
<reference evidence="2 3" key="1">
    <citation type="submission" date="2018-04" db="EMBL/GenBank/DDBJ databases">
        <title>Thalassorhabdus spongiae gen. nov., sp. nov., isolated from a marine sponge in South-West Iceland.</title>
        <authorList>
            <person name="Knobloch S."/>
            <person name="Daussin A."/>
            <person name="Johannsson R."/>
            <person name="Marteinsson V.T."/>
        </authorList>
    </citation>
    <scope>NUCLEOTIDE SEQUENCE [LARGE SCALE GENOMIC DNA]</scope>
    <source>
        <strain evidence="2 3">Hp12</strain>
    </source>
</reference>
<proteinExistence type="predicted"/>
<evidence type="ECO:0008006" key="4">
    <source>
        <dbReference type="Google" id="ProtNLM"/>
    </source>
</evidence>
<name>A0A2V1GWP6_9GAMM</name>
<accession>A0A2V1GWP6</accession>
<dbReference type="InterPro" id="IPR009998">
    <property type="entry name" value="YfaZ"/>
</dbReference>
<dbReference type="EMBL" id="QDDL01000011">
    <property type="protein sequence ID" value="PVZ64970.1"/>
    <property type="molecule type" value="Genomic_DNA"/>
</dbReference>
<dbReference type="RefSeq" id="WP_116688725.1">
    <property type="nucleotide sequence ID" value="NZ_CAWNYD010000011.1"/>
</dbReference>
<dbReference type="AlphaFoldDB" id="A0A2V1GWP6"/>
<comment type="caution">
    <text evidence="2">The sequence shown here is derived from an EMBL/GenBank/DDBJ whole genome shotgun (WGS) entry which is preliminary data.</text>
</comment>
<evidence type="ECO:0000313" key="2">
    <source>
        <dbReference type="EMBL" id="PVZ64970.1"/>
    </source>
</evidence>
<keyword evidence="3" id="KW-1185">Reference proteome</keyword>
<feature type="signal peptide" evidence="1">
    <location>
        <begin position="1"/>
        <end position="20"/>
    </location>
</feature>
<gene>
    <name evidence="2" type="ORF">DC094_19095</name>
</gene>